<accession>A0A367ZPE0</accession>
<reference evidence="2 3" key="1">
    <citation type="submission" date="2018-05" db="EMBL/GenBank/DDBJ databases">
        <title>A metagenomic window into the 2 km-deep terrestrial subsurface aquifer revealed taxonomically and functionally diverse microbial community comprising novel uncultured bacterial lineages.</title>
        <authorList>
            <person name="Kadnikov V.V."/>
            <person name="Mardanov A.V."/>
            <person name="Beletsky A.V."/>
            <person name="Banks D."/>
            <person name="Pimenov N.V."/>
            <person name="Frank Y.A."/>
            <person name="Karnachuk O.V."/>
            <person name="Ravin N.V."/>
        </authorList>
    </citation>
    <scope>NUCLEOTIDE SEQUENCE [LARGE SCALE GENOMIC DNA]</scope>
    <source>
        <strain evidence="2">BY5</strain>
    </source>
</reference>
<dbReference type="EMBL" id="QOQW01000009">
    <property type="protein sequence ID" value="RCK79906.1"/>
    <property type="molecule type" value="Genomic_DNA"/>
</dbReference>
<organism evidence="2 3">
    <name type="scientific">Candidatus Ozemobacter sibiricus</name>
    <dbReference type="NCBI Taxonomy" id="2268124"/>
    <lineage>
        <taxon>Bacteria</taxon>
        <taxon>Candidatus Ozemobacteria</taxon>
        <taxon>Candidatus Ozemobacterales</taxon>
        <taxon>Candidatus Ozemobacteraceae</taxon>
        <taxon>Candidatus Ozemobacter</taxon>
    </lineage>
</organism>
<evidence type="ECO:0000313" key="2">
    <source>
        <dbReference type="EMBL" id="RCK79906.1"/>
    </source>
</evidence>
<feature type="compositionally biased region" description="Low complexity" evidence="1">
    <location>
        <begin position="304"/>
        <end position="322"/>
    </location>
</feature>
<dbReference type="AlphaFoldDB" id="A0A367ZPE0"/>
<sequence>MMAFFLVAGFLAVGSVAEAGFFTTVGRMIKERQQMSQSSRNVAGAVKALYRERKSVAAFAQSAATLVAAYRGLTNKASAAAVPKLLEIARAITTLANEYVNLSPKVSKLYKDIKPDLDYFATLREDEDDREVPLGTTGRKILLKSLSDKRINKLAGAHGWSRVWGAIKDDPMNLFRWGRLKDEYQYGKVEGQYVLKCAQIAFETESYYQAATASMNELLGIRNEINGILNGNLDALLGIGNTINRIQGAVGAAESLSEILNAGVNNLGTRFEQLNQIQEAYVKQHQTYVAKYGQMASQTAGNPTRTTTTTGTTSTVPRPSGTAPGQSIPGLGTPDLATAMAMYQTAYQEYIRITQDPDASPAARTKAIANLQKARNLVETLKARSAR</sequence>
<dbReference type="Proteomes" id="UP000252355">
    <property type="component" value="Unassembled WGS sequence"/>
</dbReference>
<name>A0A367ZPE0_9BACT</name>
<gene>
    <name evidence="2" type="ORF">OZSIB_3775</name>
</gene>
<evidence type="ECO:0000313" key="3">
    <source>
        <dbReference type="Proteomes" id="UP000252355"/>
    </source>
</evidence>
<evidence type="ECO:0000256" key="1">
    <source>
        <dbReference type="SAM" id="MobiDB-lite"/>
    </source>
</evidence>
<protein>
    <submittedName>
        <fullName evidence="2">Uncharacterized protein</fullName>
    </submittedName>
</protein>
<comment type="caution">
    <text evidence="2">The sequence shown here is derived from an EMBL/GenBank/DDBJ whole genome shotgun (WGS) entry which is preliminary data.</text>
</comment>
<proteinExistence type="predicted"/>
<feature type="region of interest" description="Disordered" evidence="1">
    <location>
        <begin position="297"/>
        <end position="332"/>
    </location>
</feature>